<keyword evidence="3" id="KW-1185">Reference proteome</keyword>
<protein>
    <submittedName>
        <fullName evidence="2">Uncharacterized protein</fullName>
    </submittedName>
</protein>
<dbReference type="EMBL" id="BPVZ01000033">
    <property type="protein sequence ID" value="GKV11122.1"/>
    <property type="molecule type" value="Genomic_DNA"/>
</dbReference>
<gene>
    <name evidence="2" type="ORF">SLEP1_g22403</name>
</gene>
<feature type="chain" id="PRO_5043607662" evidence="1">
    <location>
        <begin position="28"/>
        <end position="121"/>
    </location>
</feature>
<evidence type="ECO:0000313" key="3">
    <source>
        <dbReference type="Proteomes" id="UP001054252"/>
    </source>
</evidence>
<comment type="caution">
    <text evidence="2">The sequence shown here is derived from an EMBL/GenBank/DDBJ whole genome shotgun (WGS) entry which is preliminary data.</text>
</comment>
<organism evidence="2 3">
    <name type="scientific">Rubroshorea leprosula</name>
    <dbReference type="NCBI Taxonomy" id="152421"/>
    <lineage>
        <taxon>Eukaryota</taxon>
        <taxon>Viridiplantae</taxon>
        <taxon>Streptophyta</taxon>
        <taxon>Embryophyta</taxon>
        <taxon>Tracheophyta</taxon>
        <taxon>Spermatophyta</taxon>
        <taxon>Magnoliopsida</taxon>
        <taxon>eudicotyledons</taxon>
        <taxon>Gunneridae</taxon>
        <taxon>Pentapetalae</taxon>
        <taxon>rosids</taxon>
        <taxon>malvids</taxon>
        <taxon>Malvales</taxon>
        <taxon>Dipterocarpaceae</taxon>
        <taxon>Rubroshorea</taxon>
    </lineage>
</organism>
<dbReference type="AlphaFoldDB" id="A0AAV5JIF7"/>
<keyword evidence="1" id="KW-0732">Signal</keyword>
<reference evidence="2 3" key="1">
    <citation type="journal article" date="2021" name="Commun. Biol.">
        <title>The genome of Shorea leprosula (Dipterocarpaceae) highlights the ecological relevance of drought in aseasonal tropical rainforests.</title>
        <authorList>
            <person name="Ng K.K.S."/>
            <person name="Kobayashi M.J."/>
            <person name="Fawcett J.A."/>
            <person name="Hatakeyama M."/>
            <person name="Paape T."/>
            <person name="Ng C.H."/>
            <person name="Ang C.C."/>
            <person name="Tnah L.H."/>
            <person name="Lee C.T."/>
            <person name="Nishiyama T."/>
            <person name="Sese J."/>
            <person name="O'Brien M.J."/>
            <person name="Copetti D."/>
            <person name="Mohd Noor M.I."/>
            <person name="Ong R.C."/>
            <person name="Putra M."/>
            <person name="Sireger I.Z."/>
            <person name="Indrioko S."/>
            <person name="Kosugi Y."/>
            <person name="Izuno A."/>
            <person name="Isagi Y."/>
            <person name="Lee S.L."/>
            <person name="Shimizu K.K."/>
        </authorList>
    </citation>
    <scope>NUCLEOTIDE SEQUENCE [LARGE SCALE GENOMIC DNA]</scope>
    <source>
        <strain evidence="2">214</strain>
    </source>
</reference>
<evidence type="ECO:0000256" key="1">
    <source>
        <dbReference type="SAM" id="SignalP"/>
    </source>
</evidence>
<proteinExistence type="predicted"/>
<evidence type="ECO:0000313" key="2">
    <source>
        <dbReference type="EMBL" id="GKV11122.1"/>
    </source>
</evidence>
<feature type="signal peptide" evidence="1">
    <location>
        <begin position="1"/>
        <end position="27"/>
    </location>
</feature>
<accession>A0AAV5JIF7</accession>
<name>A0AAV5JIF7_9ROSI</name>
<sequence>MNSPVFAMEVSVFLCFIFCFSSVQVLAQTSPAFACDVQSRPDLASFGLQNPMLRVDDKVAITSRNQEHADAVHLQSISTDIQGSEPANLLTSIHIYITPKYNSIQVSPLKLNELQIFTKLK</sequence>
<dbReference type="Proteomes" id="UP001054252">
    <property type="component" value="Unassembled WGS sequence"/>
</dbReference>